<dbReference type="GO" id="GO:0006935">
    <property type="term" value="P:chemotaxis"/>
    <property type="evidence" value="ECO:0007669"/>
    <property type="project" value="UniProtKB-KW"/>
</dbReference>
<feature type="region of interest" description="Disordered" evidence="12">
    <location>
        <begin position="278"/>
        <end position="337"/>
    </location>
</feature>
<comment type="similarity">
    <text evidence="10">Belongs to the methyl-accepting chemotaxis (MCP) protein family.</text>
</comment>
<evidence type="ECO:0000256" key="9">
    <source>
        <dbReference type="ARBA" id="ARBA00023224"/>
    </source>
</evidence>
<dbReference type="PANTHER" id="PTHR43531:SF5">
    <property type="entry name" value="METHYL-ACCEPTING CHEMOTAXIS PROTEIN III"/>
    <property type="match status" value="1"/>
</dbReference>
<dbReference type="Pfam" id="PF00015">
    <property type="entry name" value="MCPsignal"/>
    <property type="match status" value="1"/>
</dbReference>
<dbReference type="InterPro" id="IPR035440">
    <property type="entry name" value="4HB_MCP_dom_sf"/>
</dbReference>
<dbReference type="Proteomes" id="UP000235547">
    <property type="component" value="Unassembled WGS sequence"/>
</dbReference>
<name>A0A2N7UNN2_9GAMM</name>
<dbReference type="Gene3D" id="1.10.287.950">
    <property type="entry name" value="Methyl-accepting chemotaxis protein"/>
    <property type="match status" value="1"/>
</dbReference>
<dbReference type="RefSeq" id="WP_102586725.1">
    <property type="nucleotide sequence ID" value="NZ_BNAE01000002.1"/>
</dbReference>
<dbReference type="InterPro" id="IPR004090">
    <property type="entry name" value="Chemotax_Me-accpt_rcpt"/>
</dbReference>
<protein>
    <submittedName>
        <fullName evidence="16">Methyl-accepting chemotaxis protein</fullName>
    </submittedName>
</protein>
<dbReference type="GO" id="GO:0007165">
    <property type="term" value="P:signal transduction"/>
    <property type="evidence" value="ECO:0007669"/>
    <property type="project" value="UniProtKB-KW"/>
</dbReference>
<evidence type="ECO:0000256" key="13">
    <source>
        <dbReference type="SAM" id="Phobius"/>
    </source>
</evidence>
<evidence type="ECO:0000259" key="14">
    <source>
        <dbReference type="PROSITE" id="PS50111"/>
    </source>
</evidence>
<evidence type="ECO:0000256" key="1">
    <source>
        <dbReference type="ARBA" id="ARBA00004429"/>
    </source>
</evidence>
<dbReference type="PROSITE" id="PS50111">
    <property type="entry name" value="CHEMOTAXIS_TRANSDUC_2"/>
    <property type="match status" value="1"/>
</dbReference>
<dbReference type="SUPFAM" id="SSF58104">
    <property type="entry name" value="Methyl-accepting chemotaxis protein (MCP) signaling domain"/>
    <property type="match status" value="1"/>
</dbReference>
<dbReference type="SMART" id="SM00283">
    <property type="entry name" value="MA"/>
    <property type="match status" value="1"/>
</dbReference>
<dbReference type="InterPro" id="IPR003660">
    <property type="entry name" value="HAMP_dom"/>
</dbReference>
<evidence type="ECO:0000256" key="2">
    <source>
        <dbReference type="ARBA" id="ARBA00022475"/>
    </source>
</evidence>
<dbReference type="FunFam" id="1.10.287.950:FF:000001">
    <property type="entry name" value="Methyl-accepting chemotaxis sensory transducer"/>
    <property type="match status" value="1"/>
</dbReference>
<feature type="compositionally biased region" description="Polar residues" evidence="12">
    <location>
        <begin position="294"/>
        <end position="327"/>
    </location>
</feature>
<evidence type="ECO:0000256" key="8">
    <source>
        <dbReference type="ARBA" id="ARBA00023136"/>
    </source>
</evidence>
<dbReference type="CDD" id="cd11386">
    <property type="entry name" value="MCP_signal"/>
    <property type="match status" value="1"/>
</dbReference>
<dbReference type="AlphaFoldDB" id="A0A2N7UNN2"/>
<evidence type="ECO:0000259" key="15">
    <source>
        <dbReference type="PROSITE" id="PS50885"/>
    </source>
</evidence>
<keyword evidence="5" id="KW-0997">Cell inner membrane</keyword>
<gene>
    <name evidence="16" type="ORF">C1H70_02295</name>
</gene>
<dbReference type="PRINTS" id="PR00260">
    <property type="entry name" value="CHEMTRNSDUCR"/>
</dbReference>
<dbReference type="SMART" id="SM00304">
    <property type="entry name" value="HAMP"/>
    <property type="match status" value="1"/>
</dbReference>
<evidence type="ECO:0000256" key="10">
    <source>
        <dbReference type="ARBA" id="ARBA00029447"/>
    </source>
</evidence>
<evidence type="ECO:0000313" key="17">
    <source>
        <dbReference type="Proteomes" id="UP000235547"/>
    </source>
</evidence>
<dbReference type="OrthoDB" id="2489132at2"/>
<evidence type="ECO:0000256" key="4">
    <source>
        <dbReference type="ARBA" id="ARBA00022500"/>
    </source>
</evidence>
<dbReference type="CDD" id="cd06225">
    <property type="entry name" value="HAMP"/>
    <property type="match status" value="1"/>
</dbReference>
<dbReference type="GO" id="GO:0004888">
    <property type="term" value="F:transmembrane signaling receptor activity"/>
    <property type="evidence" value="ECO:0007669"/>
    <property type="project" value="InterPro"/>
</dbReference>
<keyword evidence="8 13" id="KW-0472">Membrane</keyword>
<dbReference type="PANTHER" id="PTHR43531">
    <property type="entry name" value="PROTEIN ICFG"/>
    <property type="match status" value="1"/>
</dbReference>
<dbReference type="SUPFAM" id="SSF47170">
    <property type="entry name" value="Aspartate receptor, ligand-binding domain"/>
    <property type="match status" value="1"/>
</dbReference>
<keyword evidence="2" id="KW-1003">Cell membrane</keyword>
<dbReference type="GO" id="GO:0005886">
    <property type="term" value="C:plasma membrane"/>
    <property type="evidence" value="ECO:0007669"/>
    <property type="project" value="UniProtKB-SubCell"/>
</dbReference>
<dbReference type="PROSITE" id="PS50885">
    <property type="entry name" value="HAMP"/>
    <property type="match status" value="1"/>
</dbReference>
<reference evidence="16 17" key="1">
    <citation type="submission" date="2018-01" db="EMBL/GenBank/DDBJ databases">
        <title>Halomonas endophytica sp. nov., isolated from storage liquid in the stems of Populus euphratica.</title>
        <authorList>
            <person name="Chen C."/>
        </authorList>
    </citation>
    <scope>NUCLEOTIDE SEQUENCE [LARGE SCALE GENOMIC DNA]</scope>
    <source>
        <strain evidence="16 17">BZ-SZ-XJ27</strain>
    </source>
</reference>
<organism evidence="16 17">
    <name type="scientific">Halomonas urumqiensis</name>
    <dbReference type="NCBI Taxonomy" id="1684789"/>
    <lineage>
        <taxon>Bacteria</taxon>
        <taxon>Pseudomonadati</taxon>
        <taxon>Pseudomonadota</taxon>
        <taxon>Gammaproteobacteria</taxon>
        <taxon>Oceanospirillales</taxon>
        <taxon>Halomonadaceae</taxon>
        <taxon>Halomonas</taxon>
    </lineage>
</organism>
<accession>A0A2N7UNN2</accession>
<evidence type="ECO:0000256" key="11">
    <source>
        <dbReference type="PROSITE-ProRule" id="PRU00284"/>
    </source>
</evidence>
<evidence type="ECO:0000256" key="12">
    <source>
        <dbReference type="SAM" id="MobiDB-lite"/>
    </source>
</evidence>
<feature type="compositionally biased region" description="Basic and acidic residues" evidence="12">
    <location>
        <begin position="562"/>
        <end position="574"/>
    </location>
</feature>
<evidence type="ECO:0000256" key="6">
    <source>
        <dbReference type="ARBA" id="ARBA00022692"/>
    </source>
</evidence>
<dbReference type="Pfam" id="PF02203">
    <property type="entry name" value="TarH"/>
    <property type="match status" value="1"/>
</dbReference>
<feature type="domain" description="HAMP" evidence="15">
    <location>
        <begin position="212"/>
        <end position="264"/>
    </location>
</feature>
<dbReference type="InterPro" id="IPR003122">
    <property type="entry name" value="Tar_rcpt_lig-bd"/>
</dbReference>
<comment type="caution">
    <text evidence="16">The sequence shown here is derived from an EMBL/GenBank/DDBJ whole genome shotgun (WGS) entry which is preliminary data.</text>
</comment>
<comment type="subcellular location">
    <subcellularLocation>
        <location evidence="1">Cell inner membrane</location>
        <topology evidence="1">Multi-pass membrane protein</topology>
    </subcellularLocation>
</comment>
<dbReference type="EMBL" id="PNRG01000005">
    <property type="protein sequence ID" value="PMR82054.1"/>
    <property type="molecule type" value="Genomic_DNA"/>
</dbReference>
<proteinExistence type="inferred from homology"/>
<evidence type="ECO:0000256" key="5">
    <source>
        <dbReference type="ARBA" id="ARBA00022519"/>
    </source>
</evidence>
<dbReference type="InterPro" id="IPR051310">
    <property type="entry name" value="MCP_chemotaxis"/>
</dbReference>
<keyword evidence="4" id="KW-0145">Chemotaxis</keyword>
<keyword evidence="17" id="KW-1185">Reference proteome</keyword>
<feature type="domain" description="Methyl-accepting transducer" evidence="14">
    <location>
        <begin position="269"/>
        <end position="498"/>
    </location>
</feature>
<evidence type="ECO:0000256" key="7">
    <source>
        <dbReference type="ARBA" id="ARBA00022989"/>
    </source>
</evidence>
<keyword evidence="9 11" id="KW-0807">Transducer</keyword>
<feature type="transmembrane region" description="Helical" evidence="13">
    <location>
        <begin position="189"/>
        <end position="210"/>
    </location>
</feature>
<keyword evidence="3" id="KW-0488">Methylation</keyword>
<evidence type="ECO:0000313" key="16">
    <source>
        <dbReference type="EMBL" id="PMR82054.1"/>
    </source>
</evidence>
<dbReference type="Pfam" id="PF00672">
    <property type="entry name" value="HAMP"/>
    <property type="match status" value="1"/>
</dbReference>
<dbReference type="InterPro" id="IPR004089">
    <property type="entry name" value="MCPsignal_dom"/>
</dbReference>
<feature type="region of interest" description="Disordered" evidence="12">
    <location>
        <begin position="516"/>
        <end position="580"/>
    </location>
</feature>
<evidence type="ECO:0000256" key="3">
    <source>
        <dbReference type="ARBA" id="ARBA00022481"/>
    </source>
</evidence>
<keyword evidence="7 13" id="KW-1133">Transmembrane helix</keyword>
<keyword evidence="6 13" id="KW-0812">Transmembrane</keyword>
<sequence length="580" mass="63226">MRNITLKALLTILLLIMVGMTAIIGAVSIRGQLALESDINELAEISVDQANTANRMESNLLEMRLRMARYAEFSRRGDDEMAATALDQTQESLRRTRSWFEEFQGIDITSSQRRYPYFEAVVEGFEAMITPELVDAIESDDVAEVQQENQRLTALGPAFSESVRAFAGYAEQRADEMKVDANNSVQQSIMVTAALLLVIALLTLLAYVGVQKLLVAPLRRAGKICTQIAKGDLTNQIEIRGRNEISALNQALQGMQARLIDIIGLLRQSGNQVAHSSREIAAGSEDLASRTEEQASALQETATSMEEMNSTVRQTSESATSASQLSEETVDKASDSREAVIRTSQLMETMEASSRRVQDIIGTIEDIAFQTNLLALNASVEAARAGEHGRGFAVVADEVRKLAAKSTDSSKEIRTIIEEITQNIAAGAEQSGQTREEMEATMQSIQQVSAMMQEILNAVQEQESGISQVTTAVNQMDSATQQNVSLVEQTSTAAASLEDEAVRLADLVGTFQLREAGGSPVRPLPSGKAKETPASDGQALLGATPQESRQPRKATGNSNANGEHHKYERPRHEVEEWESF</sequence>